<dbReference type="SUPFAM" id="SSF51905">
    <property type="entry name" value="FAD/NAD(P)-binding domain"/>
    <property type="match status" value="1"/>
</dbReference>
<dbReference type="InterPro" id="IPR050464">
    <property type="entry name" value="Zeta_carotene_desat/Oxidored"/>
</dbReference>
<comment type="similarity">
    <text evidence="3 11">Belongs to the protoporphyrinogen/coproporphyrinogen oxidase family. Protoporphyrinogen oxidase subfamily.</text>
</comment>
<evidence type="ECO:0000256" key="11">
    <source>
        <dbReference type="RuleBase" id="RU367069"/>
    </source>
</evidence>
<feature type="domain" description="Amine oxidase" evidence="12">
    <location>
        <begin position="14"/>
        <end position="271"/>
    </location>
</feature>
<dbReference type="EC" id="1.3.3.4" evidence="4 11"/>
<proteinExistence type="inferred from homology"/>
<comment type="subcellular location">
    <subcellularLocation>
        <location evidence="11">Mitochondrion inner membrane</location>
    </subcellularLocation>
</comment>
<dbReference type="PANTHER" id="PTHR42923:SF3">
    <property type="entry name" value="PROTOPORPHYRINOGEN OXIDASE"/>
    <property type="match status" value="1"/>
</dbReference>
<dbReference type="Proteomes" id="UP001175226">
    <property type="component" value="Unassembled WGS sequence"/>
</dbReference>
<dbReference type="AlphaFoldDB" id="A0AA39K0Y4"/>
<gene>
    <name evidence="13" type="ORF">EV421DRAFT_1898105</name>
</gene>
<evidence type="ECO:0000256" key="7">
    <source>
        <dbReference type="ARBA" id="ARBA00023002"/>
    </source>
</evidence>
<sequence>MSLNRHIAVIGGGLTGLSSAFHLSRRFPNASITLFEKHHRLGGWVRSERVDVGPSQQMVLEAGPRTIRPSAKSILELVHLLGLKDSLITVPRTAAAAQKKFLCIPEDGRIQPLPASISSLLVSPFRSISLSAILREPFRQANRAHGLTDESFDSFMTRRFGKDFARTFGSALVHGIYATDSRKLSVRAAFPLLWEAEERGWGSVIFGLLRSIQEEDVPHYEMGHIPSNMNSVSVFSFRNGMSTLTDALKNYLMQQPNVQILSDTSVTSLDSRCVHHPTAGSSKTFTLPTHLTANPSSSVTLINLVFPVPPNTFHPPGFGYLIPRPQDDYSPSTPGILGVIFDSCSLSSQDTPTTNSSFTKITVMLGGPHLLTEDHTKIPVVISQLENHFGTKLPTPVLTRTYHHDKCIPTLTPGHLDRMAELKGVLKSGVWRGRLEVIGAGVGGVSVADCVDAGKRVGSSW</sequence>
<keyword evidence="6 11" id="KW-0274">FAD</keyword>
<evidence type="ECO:0000256" key="2">
    <source>
        <dbReference type="ARBA" id="ARBA00005073"/>
    </source>
</evidence>
<keyword evidence="9 11" id="KW-0627">Porphyrin biosynthesis</keyword>
<evidence type="ECO:0000313" key="13">
    <source>
        <dbReference type="EMBL" id="KAK0452363.1"/>
    </source>
</evidence>
<evidence type="ECO:0000256" key="9">
    <source>
        <dbReference type="ARBA" id="ARBA00023244"/>
    </source>
</evidence>
<keyword evidence="8 11" id="KW-0350">Heme biosynthesis</keyword>
<dbReference type="InterPro" id="IPR036188">
    <property type="entry name" value="FAD/NAD-bd_sf"/>
</dbReference>
<keyword evidence="5 11" id="KW-0285">Flavoprotein</keyword>
<evidence type="ECO:0000256" key="4">
    <source>
        <dbReference type="ARBA" id="ARBA00012867"/>
    </source>
</evidence>
<evidence type="ECO:0000256" key="8">
    <source>
        <dbReference type="ARBA" id="ARBA00023133"/>
    </source>
</evidence>
<protein>
    <recommendedName>
        <fullName evidence="4 11">Protoporphyrinogen oxidase</fullName>
        <ecNumber evidence="4 11">1.3.3.4</ecNumber>
    </recommendedName>
</protein>
<accession>A0AA39K0Y4</accession>
<dbReference type="EMBL" id="JAUEPT010000004">
    <property type="protein sequence ID" value="KAK0452363.1"/>
    <property type="molecule type" value="Genomic_DNA"/>
</dbReference>
<organism evidence="13 14">
    <name type="scientific">Armillaria borealis</name>
    <dbReference type="NCBI Taxonomy" id="47425"/>
    <lineage>
        <taxon>Eukaryota</taxon>
        <taxon>Fungi</taxon>
        <taxon>Dikarya</taxon>
        <taxon>Basidiomycota</taxon>
        <taxon>Agaricomycotina</taxon>
        <taxon>Agaricomycetes</taxon>
        <taxon>Agaricomycetidae</taxon>
        <taxon>Agaricales</taxon>
        <taxon>Marasmiineae</taxon>
        <taxon>Physalacriaceae</taxon>
        <taxon>Armillaria</taxon>
    </lineage>
</organism>
<dbReference type="Gene3D" id="3.50.50.60">
    <property type="entry name" value="FAD/NAD(P)-binding domain"/>
    <property type="match status" value="2"/>
</dbReference>
<dbReference type="PANTHER" id="PTHR42923">
    <property type="entry name" value="PROTOPORPHYRINOGEN OXIDASE"/>
    <property type="match status" value="1"/>
</dbReference>
<evidence type="ECO:0000256" key="5">
    <source>
        <dbReference type="ARBA" id="ARBA00022630"/>
    </source>
</evidence>
<evidence type="ECO:0000256" key="10">
    <source>
        <dbReference type="ARBA" id="ARBA00047554"/>
    </source>
</evidence>
<comment type="catalytic activity">
    <reaction evidence="10 11">
        <text>protoporphyrinogen IX + 3 O2 = protoporphyrin IX + 3 H2O2</text>
        <dbReference type="Rhea" id="RHEA:25576"/>
        <dbReference type="ChEBI" id="CHEBI:15379"/>
        <dbReference type="ChEBI" id="CHEBI:16240"/>
        <dbReference type="ChEBI" id="CHEBI:57306"/>
        <dbReference type="ChEBI" id="CHEBI:57307"/>
        <dbReference type="EC" id="1.3.3.4"/>
    </reaction>
</comment>
<dbReference type="InterPro" id="IPR002937">
    <property type="entry name" value="Amino_oxidase"/>
</dbReference>
<dbReference type="SUPFAM" id="SSF54373">
    <property type="entry name" value="FAD-linked reductases, C-terminal domain"/>
    <property type="match status" value="1"/>
</dbReference>
<dbReference type="Pfam" id="PF01593">
    <property type="entry name" value="Amino_oxidase"/>
    <property type="match status" value="1"/>
</dbReference>
<comment type="cofactor">
    <cofactor evidence="11">
        <name>FAD</name>
        <dbReference type="ChEBI" id="CHEBI:57692"/>
    </cofactor>
    <text evidence="11">Binds 1 FAD per subunit.</text>
</comment>
<reference evidence="13" key="1">
    <citation type="submission" date="2023-06" db="EMBL/GenBank/DDBJ databases">
        <authorList>
            <consortium name="Lawrence Berkeley National Laboratory"/>
            <person name="Ahrendt S."/>
            <person name="Sahu N."/>
            <person name="Indic B."/>
            <person name="Wong-Bajracharya J."/>
            <person name="Merenyi Z."/>
            <person name="Ke H.-M."/>
            <person name="Monk M."/>
            <person name="Kocsube S."/>
            <person name="Drula E."/>
            <person name="Lipzen A."/>
            <person name="Balint B."/>
            <person name="Henrissat B."/>
            <person name="Andreopoulos B."/>
            <person name="Martin F.M."/>
            <person name="Harder C.B."/>
            <person name="Rigling D."/>
            <person name="Ford K.L."/>
            <person name="Foster G.D."/>
            <person name="Pangilinan J."/>
            <person name="Papanicolaou A."/>
            <person name="Barry K."/>
            <person name="LaButti K."/>
            <person name="Viragh M."/>
            <person name="Koriabine M."/>
            <person name="Yan M."/>
            <person name="Riley R."/>
            <person name="Champramary S."/>
            <person name="Plett K.L."/>
            <person name="Tsai I.J."/>
            <person name="Slot J."/>
            <person name="Sipos G."/>
            <person name="Plett J."/>
            <person name="Nagy L.G."/>
            <person name="Grigoriev I.V."/>
        </authorList>
    </citation>
    <scope>NUCLEOTIDE SEQUENCE</scope>
    <source>
        <strain evidence="13">FPL87.14</strain>
    </source>
</reference>
<evidence type="ECO:0000313" key="14">
    <source>
        <dbReference type="Proteomes" id="UP001175226"/>
    </source>
</evidence>
<evidence type="ECO:0000256" key="3">
    <source>
        <dbReference type="ARBA" id="ARBA00010551"/>
    </source>
</evidence>
<dbReference type="GO" id="GO:0004729">
    <property type="term" value="F:oxygen-dependent protoporphyrinogen oxidase activity"/>
    <property type="evidence" value="ECO:0007669"/>
    <property type="project" value="UniProtKB-UniRule"/>
</dbReference>
<keyword evidence="7 11" id="KW-0560">Oxidoreductase</keyword>
<evidence type="ECO:0000259" key="12">
    <source>
        <dbReference type="Pfam" id="PF01593"/>
    </source>
</evidence>
<dbReference type="InterPro" id="IPR004572">
    <property type="entry name" value="Protoporphyrinogen_oxidase"/>
</dbReference>
<evidence type="ECO:0000256" key="1">
    <source>
        <dbReference type="ARBA" id="ARBA00002600"/>
    </source>
</evidence>
<comment type="function">
    <text evidence="1 11">Catalyzes the 6-electron oxidation of protoporphyrinogen-IX to form protoporphyrin-IX.</text>
</comment>
<keyword evidence="14" id="KW-1185">Reference proteome</keyword>
<dbReference type="GO" id="GO:0005743">
    <property type="term" value="C:mitochondrial inner membrane"/>
    <property type="evidence" value="ECO:0007669"/>
    <property type="project" value="UniProtKB-SubCell"/>
</dbReference>
<name>A0AA39K0Y4_9AGAR</name>
<dbReference type="NCBIfam" id="TIGR00562">
    <property type="entry name" value="proto_IX_ox"/>
    <property type="match status" value="1"/>
</dbReference>
<comment type="caution">
    <text evidence="13">The sequence shown here is derived from an EMBL/GenBank/DDBJ whole genome shotgun (WGS) entry which is preliminary data.</text>
</comment>
<comment type="pathway">
    <text evidence="2 11">Porphyrin-containing compound metabolism; protoporphyrin-IX biosynthesis; protoporphyrin-IX from protoporphyrinogen-IX: step 1/1.</text>
</comment>
<evidence type="ECO:0000256" key="6">
    <source>
        <dbReference type="ARBA" id="ARBA00022827"/>
    </source>
</evidence>
<dbReference type="GO" id="GO:0006782">
    <property type="term" value="P:protoporphyrinogen IX biosynthetic process"/>
    <property type="evidence" value="ECO:0007669"/>
    <property type="project" value="UniProtKB-UniRule"/>
</dbReference>